<dbReference type="Gene3D" id="3.40.47.10">
    <property type="match status" value="1"/>
</dbReference>
<keyword evidence="3" id="KW-0808">Transferase</keyword>
<dbReference type="PROSITE" id="PS00606">
    <property type="entry name" value="KS3_1"/>
    <property type="match status" value="1"/>
</dbReference>
<dbReference type="Pfam" id="PF02801">
    <property type="entry name" value="Ketoacyl-synt_C"/>
    <property type="match status" value="1"/>
</dbReference>
<dbReference type="Gene3D" id="1.10.1240.100">
    <property type="match status" value="1"/>
</dbReference>
<dbReference type="PANTHER" id="PTHR43775">
    <property type="entry name" value="FATTY ACID SYNTHASE"/>
    <property type="match status" value="1"/>
</dbReference>
<dbReference type="InterPro" id="IPR016039">
    <property type="entry name" value="Thiolase-like"/>
</dbReference>
<evidence type="ECO:0000313" key="6">
    <source>
        <dbReference type="EMBL" id="MFD2413668.1"/>
    </source>
</evidence>
<dbReference type="Gene3D" id="1.10.1200.10">
    <property type="entry name" value="ACP-like"/>
    <property type="match status" value="1"/>
</dbReference>
<organism evidence="6 7">
    <name type="scientific">Paenibacillus rhizoplanae</name>
    <dbReference type="NCBI Taxonomy" id="1917181"/>
    <lineage>
        <taxon>Bacteria</taxon>
        <taxon>Bacillati</taxon>
        <taxon>Bacillota</taxon>
        <taxon>Bacilli</taxon>
        <taxon>Bacillales</taxon>
        <taxon>Paenibacillaceae</taxon>
        <taxon>Paenibacillus</taxon>
    </lineage>
</organism>
<reference evidence="7" key="1">
    <citation type="journal article" date="2019" name="Int. J. Syst. Evol. Microbiol.">
        <title>The Global Catalogue of Microorganisms (GCM) 10K type strain sequencing project: providing services to taxonomists for standard genome sequencing and annotation.</title>
        <authorList>
            <consortium name="The Broad Institute Genomics Platform"/>
            <consortium name="The Broad Institute Genome Sequencing Center for Infectious Disease"/>
            <person name="Wu L."/>
            <person name="Ma J."/>
        </authorList>
    </citation>
    <scope>NUCLEOTIDE SEQUENCE [LARGE SCALE GENOMIC DNA]</scope>
    <source>
        <strain evidence="7">CCM 8725</strain>
    </source>
</reference>
<dbReference type="InterPro" id="IPR014030">
    <property type="entry name" value="Ketoacyl_synth_N"/>
</dbReference>
<dbReference type="Gene3D" id="3.30.70.3290">
    <property type="match status" value="1"/>
</dbReference>
<dbReference type="PANTHER" id="PTHR43775:SF37">
    <property type="entry name" value="SI:DKEY-61P9.11"/>
    <property type="match status" value="1"/>
</dbReference>
<dbReference type="InterPro" id="IPR020841">
    <property type="entry name" value="PKS_Beta-ketoAc_synthase_dom"/>
</dbReference>
<dbReference type="InterPro" id="IPR050091">
    <property type="entry name" value="PKS_NRPS_Biosynth_Enz"/>
</dbReference>
<dbReference type="SMART" id="SM00825">
    <property type="entry name" value="PKS_KS"/>
    <property type="match status" value="1"/>
</dbReference>
<dbReference type="InterPro" id="IPR018201">
    <property type="entry name" value="Ketoacyl_synth_AS"/>
</dbReference>
<evidence type="ECO:0000259" key="4">
    <source>
        <dbReference type="PROSITE" id="PS50075"/>
    </source>
</evidence>
<gene>
    <name evidence="6" type="ORF">ACFSX3_27740</name>
</gene>
<dbReference type="Pfam" id="PF00109">
    <property type="entry name" value="ketoacyl-synt"/>
    <property type="match status" value="1"/>
</dbReference>
<dbReference type="SUPFAM" id="SSF53901">
    <property type="entry name" value="Thiolase-like"/>
    <property type="match status" value="1"/>
</dbReference>
<evidence type="ECO:0000256" key="2">
    <source>
        <dbReference type="ARBA" id="ARBA00022553"/>
    </source>
</evidence>
<dbReference type="InterPro" id="IPR009081">
    <property type="entry name" value="PP-bd_ACP"/>
</dbReference>
<dbReference type="Pfam" id="PF22621">
    <property type="entry name" value="CurL-like_PKS_C"/>
    <property type="match status" value="1"/>
</dbReference>
<dbReference type="SUPFAM" id="SSF52151">
    <property type="entry name" value="FabD/lysophospholipase-like"/>
    <property type="match status" value="1"/>
</dbReference>
<dbReference type="PROSITE" id="PS52004">
    <property type="entry name" value="KS3_2"/>
    <property type="match status" value="1"/>
</dbReference>
<feature type="domain" description="Ketosynthase family 3 (KS3)" evidence="5">
    <location>
        <begin position="11"/>
        <end position="435"/>
    </location>
</feature>
<comment type="caution">
    <text evidence="6">The sequence shown here is derived from an EMBL/GenBank/DDBJ whole genome shotgun (WGS) entry which is preliminary data.</text>
</comment>
<evidence type="ECO:0000313" key="7">
    <source>
        <dbReference type="Proteomes" id="UP001597448"/>
    </source>
</evidence>
<protein>
    <submittedName>
        <fullName evidence="6">Beta-ketoacyl synthase N-terminal-like domain-containing protein</fullName>
    </submittedName>
</protein>
<dbReference type="PROSITE" id="PS50075">
    <property type="entry name" value="CARRIER"/>
    <property type="match status" value="1"/>
</dbReference>
<dbReference type="InterPro" id="IPR016035">
    <property type="entry name" value="Acyl_Trfase/lysoPLipase"/>
</dbReference>
<dbReference type="InterPro" id="IPR001227">
    <property type="entry name" value="Ac_transferase_dom_sf"/>
</dbReference>
<keyword evidence="1" id="KW-0596">Phosphopantetheine</keyword>
<accession>A0ABW5FFB8</accession>
<proteinExistence type="predicted"/>
<dbReference type="Pfam" id="PF00550">
    <property type="entry name" value="PP-binding"/>
    <property type="match status" value="1"/>
</dbReference>
<dbReference type="InterPro" id="IPR014031">
    <property type="entry name" value="Ketoacyl_synth_C"/>
</dbReference>
<keyword evidence="7" id="KW-1185">Reference proteome</keyword>
<feature type="domain" description="Carrier" evidence="4">
    <location>
        <begin position="805"/>
        <end position="880"/>
    </location>
</feature>
<dbReference type="Proteomes" id="UP001597448">
    <property type="component" value="Unassembled WGS sequence"/>
</dbReference>
<dbReference type="RefSeq" id="WP_209993045.1">
    <property type="nucleotide sequence ID" value="NZ_JBHUKY010000072.1"/>
</dbReference>
<evidence type="ECO:0000256" key="1">
    <source>
        <dbReference type="ARBA" id="ARBA00022450"/>
    </source>
</evidence>
<evidence type="ECO:0000256" key="3">
    <source>
        <dbReference type="ARBA" id="ARBA00022679"/>
    </source>
</evidence>
<sequence>MSLEHEYDDNKADIAIIGLSIRLPGIDTVSQFWKSILAGEEVVADTSLQDTVGVTSAEGRHNFIRTNTNIRNIENFDATFFNFNIREASLMDPQHRLLLEMAWEALEAAGCDPGTYEGLIGMYAGVYANYYQMFNLMPLLNGNRAASELQMQIASEKDHAAMMAAYKLGLTGPVLNVQSACSSSLVAVHLACESLLTYSSDMMICGGATLGIPQTNGYYYQDNGLLSADGHLRAFDKQATGTLYSDGAGCVVLKRYSDALEDGDTIYAVIKGSAVNNDGALKAGYTAPAVTGQIQVIERAQMNADVSARDISYIEAHGTGTPLGDAIELEALHEVFARHTEKNAFCALGSVKSNVGHTGPAAGIVGLIKTVMALRERILPPAIHADTPHDRLMTGQSPFYLNPVPLEWSSPNQRRLAGVSSFGLGGTNAHVILQEAPALPKGPSLRRSKLFVLSAKSAEALKRKKHSLQQFLSPASEELLADAAFTLQTGRKLFEHRAIWLYGCGGETEWMERETGKKDAPELAGMPLFHFPDLSSFETPELGEWMAEEKVFYSNFVQGNNLAEEWFGKGVEALQAQAAYALTVQISLFKLWESWGIHPSGCQGTGSGLFAAAYACGLLTHADALYLGSSYTAALATSGEAQGSIVRSYRQRVSSMRTGPMKVPLAAPPGRSQMTHAEWSSSDYWTAYLTDALEYGASVQTSSRNENDRLVLDMNLAESSGSHGTTEWKSVYLLLGKVWMEGYPVNWKAYYQGERRRRIELPAYPFERTRCWVERDDSALDTTGPLQPMVEPVNLRPEQLGGYIAPRTKVERELVAAWELYLGVAPIGINDNYYELGGNSLLAASLHAHLCEQLCVTLRLEVFLEQQTIARLAESIESWRLNSISAKGGH</sequence>
<dbReference type="Gene3D" id="3.40.366.10">
    <property type="entry name" value="Malonyl-Coenzyme A Acyl Carrier Protein, domain 2"/>
    <property type="match status" value="1"/>
</dbReference>
<dbReference type="SUPFAM" id="SSF47336">
    <property type="entry name" value="ACP-like"/>
    <property type="match status" value="1"/>
</dbReference>
<keyword evidence="2" id="KW-0597">Phosphoprotein</keyword>
<dbReference type="EMBL" id="JBHUKY010000072">
    <property type="protein sequence ID" value="MFD2413668.1"/>
    <property type="molecule type" value="Genomic_DNA"/>
</dbReference>
<dbReference type="InterPro" id="IPR036736">
    <property type="entry name" value="ACP-like_sf"/>
</dbReference>
<evidence type="ECO:0000259" key="5">
    <source>
        <dbReference type="PROSITE" id="PS52004"/>
    </source>
</evidence>
<dbReference type="CDD" id="cd00833">
    <property type="entry name" value="PKS"/>
    <property type="match status" value="1"/>
</dbReference>
<name>A0ABW5FFB8_9BACL</name>